<gene>
    <name evidence="2" type="primary">pimA_1</name>
    <name evidence="2" type="ORF">AMOR_06500</name>
</gene>
<sequence>MRIGVVTEYYYPSVGGIQEHVFHFSREARRLGHSVKVVTSEMPDLAEGEAEPAADVIRVGASAPLFYNGGFGRVTGGTGVGAALREVLARERFDVVHVHAPLTPVLPLLAIHHATGPVVGTFHTNFQPGLLFRLMRRALQRYLDRLDAAVAVSNACVSAFGDALHADFRIIPNGVDVRRFARGRRIRRYDDGKLNVLFVGRLEPRNGLDRLIEAFHRAWKQIDARLIVLGDGPLMPRYRASVPSEMAEDVVFTGRVLDERPDWYATADVYCAPARIASFGVTLLEAMSAGKPVLAADIDGFREVLQHGREGELLPGDDPAAWARALVRMAREPLRGTTYGERGRLTAQRYDWAVVTREILGLYRSIGVRG</sequence>
<protein>
    <submittedName>
        <fullName evidence="2">Phosphatidyl-myo-inositol mannosyltransferase</fullName>
    </submittedName>
</protein>
<dbReference type="Gene3D" id="3.40.50.2000">
    <property type="entry name" value="Glycogen Phosphorylase B"/>
    <property type="match status" value="2"/>
</dbReference>
<dbReference type="CDD" id="cd03801">
    <property type="entry name" value="GT4_PimA-like"/>
    <property type="match status" value="1"/>
</dbReference>
<name>A0ABM7WQB0_9BACT</name>
<keyword evidence="3" id="KW-1185">Reference proteome</keyword>
<organism evidence="2 3">
    <name type="scientific">Anaeromyxobacter oryzae</name>
    <dbReference type="NCBI Taxonomy" id="2918170"/>
    <lineage>
        <taxon>Bacteria</taxon>
        <taxon>Pseudomonadati</taxon>
        <taxon>Myxococcota</taxon>
        <taxon>Myxococcia</taxon>
        <taxon>Myxococcales</taxon>
        <taxon>Cystobacterineae</taxon>
        <taxon>Anaeromyxobacteraceae</taxon>
        <taxon>Anaeromyxobacter</taxon>
    </lineage>
</organism>
<dbReference type="Proteomes" id="UP001162891">
    <property type="component" value="Chromosome"/>
</dbReference>
<dbReference type="PANTHER" id="PTHR45947:SF3">
    <property type="entry name" value="SULFOQUINOVOSYL TRANSFERASE SQD2"/>
    <property type="match status" value="1"/>
</dbReference>
<evidence type="ECO:0000313" key="2">
    <source>
        <dbReference type="EMBL" id="BDG01654.1"/>
    </source>
</evidence>
<dbReference type="EMBL" id="AP025591">
    <property type="protein sequence ID" value="BDG01654.1"/>
    <property type="molecule type" value="Genomic_DNA"/>
</dbReference>
<evidence type="ECO:0000259" key="1">
    <source>
        <dbReference type="Pfam" id="PF13439"/>
    </source>
</evidence>
<dbReference type="InterPro" id="IPR050194">
    <property type="entry name" value="Glycosyltransferase_grp1"/>
</dbReference>
<accession>A0ABM7WQB0</accession>
<evidence type="ECO:0000313" key="3">
    <source>
        <dbReference type="Proteomes" id="UP001162891"/>
    </source>
</evidence>
<dbReference type="GO" id="GO:0016757">
    <property type="term" value="F:glycosyltransferase activity"/>
    <property type="evidence" value="ECO:0007669"/>
    <property type="project" value="UniProtKB-KW"/>
</dbReference>
<proteinExistence type="predicted"/>
<keyword evidence="2" id="KW-0808">Transferase</keyword>
<dbReference type="Pfam" id="PF13439">
    <property type="entry name" value="Glyco_transf_4"/>
    <property type="match status" value="1"/>
</dbReference>
<dbReference type="SUPFAM" id="SSF53756">
    <property type="entry name" value="UDP-Glycosyltransferase/glycogen phosphorylase"/>
    <property type="match status" value="1"/>
</dbReference>
<feature type="domain" description="Glycosyltransferase subfamily 4-like N-terminal" evidence="1">
    <location>
        <begin position="14"/>
        <end position="179"/>
    </location>
</feature>
<reference evidence="3" key="1">
    <citation type="journal article" date="2022" name="Int. J. Syst. Evol. Microbiol.">
        <title>Anaeromyxobacter oryzae sp. nov., Anaeromyxobacter diazotrophicus sp. nov. and Anaeromyxobacter paludicola sp. nov., isolated from paddy soils.</title>
        <authorList>
            <person name="Itoh H."/>
            <person name="Xu Z."/>
            <person name="Mise K."/>
            <person name="Masuda Y."/>
            <person name="Ushijima N."/>
            <person name="Hayakawa C."/>
            <person name="Shiratori Y."/>
            <person name="Senoo K."/>
        </authorList>
    </citation>
    <scope>NUCLEOTIDE SEQUENCE [LARGE SCALE GENOMIC DNA]</scope>
    <source>
        <strain evidence="3">Red232</strain>
    </source>
</reference>
<dbReference type="RefSeq" id="WP_248358386.1">
    <property type="nucleotide sequence ID" value="NZ_AP025591.1"/>
</dbReference>
<keyword evidence="2" id="KW-0328">Glycosyltransferase</keyword>
<dbReference type="InterPro" id="IPR028098">
    <property type="entry name" value="Glyco_trans_4-like_N"/>
</dbReference>
<dbReference type="PANTHER" id="PTHR45947">
    <property type="entry name" value="SULFOQUINOVOSYL TRANSFERASE SQD2"/>
    <property type="match status" value="1"/>
</dbReference>
<dbReference type="Pfam" id="PF13692">
    <property type="entry name" value="Glyco_trans_1_4"/>
    <property type="match status" value="1"/>
</dbReference>